<evidence type="ECO:0000313" key="3">
    <source>
        <dbReference type="Proteomes" id="UP000241960"/>
    </source>
</evidence>
<dbReference type="RefSeq" id="WP_107545373.1">
    <property type="nucleotide sequence ID" value="NZ_JAMWUX010000002.1"/>
</dbReference>
<dbReference type="InterPro" id="IPR025671">
    <property type="entry name" value="HXXEE"/>
</dbReference>
<dbReference type="Pfam" id="PF13787">
    <property type="entry name" value="HXXEE"/>
    <property type="match status" value="1"/>
</dbReference>
<keyword evidence="1" id="KW-0812">Transmembrane</keyword>
<reference evidence="2 3" key="1">
    <citation type="journal article" date="2016" name="Front. Microbiol.">
        <title>Comprehensive Phylogenetic Analysis of Bovine Non-aureus Staphylococci Species Based on Whole-Genome Sequencing.</title>
        <authorList>
            <person name="Naushad S."/>
            <person name="Barkema H.W."/>
            <person name="Luby C."/>
            <person name="Condas L.A."/>
            <person name="Nobrega D.B."/>
            <person name="Carson D.A."/>
            <person name="De Buck J."/>
        </authorList>
    </citation>
    <scope>NUCLEOTIDE SEQUENCE [LARGE SCALE GENOMIC DNA]</scope>
    <source>
        <strain evidence="2 3">SNUC 1231</strain>
    </source>
</reference>
<comment type="caution">
    <text evidence="2">The sequence shown here is derived from an EMBL/GenBank/DDBJ whole genome shotgun (WGS) entry which is preliminary data.</text>
</comment>
<keyword evidence="1" id="KW-0472">Membrane</keyword>
<feature type="transmembrane region" description="Helical" evidence="1">
    <location>
        <begin position="7"/>
        <end position="25"/>
    </location>
</feature>
<accession>A0A9Q6HLS5</accession>
<sequence>MKFLSDKWQYLTIVVFVILLIYMIFGGHQQLNDLQVILMYSLIALAIHQFEEYILPGGGPIAINKASFKEESDFSGFPANALSTCIINLSVYIFYILALIFPQLIWLGLATMIFNLMQLVGHGYSINKAMGTWYNPGLVTSVILFAPISIYYIFYIYQHGLISIFTWVIAIVVYFIVVYLTINIPMQSLKNRNSKYPFSYWQIEQYDKVEKFCRLKK</sequence>
<organism evidence="2 3">
    <name type="scientific">Staphylococcus succinus</name>
    <dbReference type="NCBI Taxonomy" id="61015"/>
    <lineage>
        <taxon>Bacteria</taxon>
        <taxon>Bacillati</taxon>
        <taxon>Bacillota</taxon>
        <taxon>Bacilli</taxon>
        <taxon>Bacillales</taxon>
        <taxon>Staphylococcaceae</taxon>
        <taxon>Staphylococcus</taxon>
    </lineage>
</organism>
<name>A0A9Q6HLS5_9STAP</name>
<gene>
    <name evidence="2" type="ORF">BU058_12210</name>
</gene>
<proteinExistence type="predicted"/>
<dbReference type="AlphaFoldDB" id="A0A9Q6HLS5"/>
<evidence type="ECO:0000313" key="2">
    <source>
        <dbReference type="EMBL" id="PTI73986.1"/>
    </source>
</evidence>
<dbReference type="EMBL" id="PZFQ01000053">
    <property type="protein sequence ID" value="PTI73986.1"/>
    <property type="molecule type" value="Genomic_DNA"/>
</dbReference>
<feature type="transmembrane region" description="Helical" evidence="1">
    <location>
        <begin position="133"/>
        <end position="154"/>
    </location>
</feature>
<dbReference type="Proteomes" id="UP000241960">
    <property type="component" value="Unassembled WGS sequence"/>
</dbReference>
<feature type="transmembrane region" description="Helical" evidence="1">
    <location>
        <begin position="160"/>
        <end position="182"/>
    </location>
</feature>
<evidence type="ECO:0000256" key="1">
    <source>
        <dbReference type="SAM" id="Phobius"/>
    </source>
</evidence>
<keyword evidence="1" id="KW-1133">Transmembrane helix</keyword>
<protein>
    <submittedName>
        <fullName evidence="2">HXXEE domain-containing protein</fullName>
    </submittedName>
</protein>